<dbReference type="Pfam" id="PF04827">
    <property type="entry name" value="Plant_tran"/>
    <property type="match status" value="1"/>
</dbReference>
<organism evidence="1 2">
    <name type="scientific">Brassica oleracea var. oleracea</name>
    <dbReference type="NCBI Taxonomy" id="109376"/>
    <lineage>
        <taxon>Eukaryota</taxon>
        <taxon>Viridiplantae</taxon>
        <taxon>Streptophyta</taxon>
        <taxon>Embryophyta</taxon>
        <taxon>Tracheophyta</taxon>
        <taxon>Spermatophyta</taxon>
        <taxon>Magnoliopsida</taxon>
        <taxon>eudicotyledons</taxon>
        <taxon>Gunneridae</taxon>
        <taxon>Pentapetalae</taxon>
        <taxon>rosids</taxon>
        <taxon>malvids</taxon>
        <taxon>Brassicales</taxon>
        <taxon>Brassicaceae</taxon>
        <taxon>Brassiceae</taxon>
        <taxon>Brassica</taxon>
    </lineage>
</organism>
<reference evidence="1" key="2">
    <citation type="submission" date="2015-03" db="UniProtKB">
        <authorList>
            <consortium name="EnsemblPlants"/>
        </authorList>
    </citation>
    <scope>IDENTIFICATION</scope>
</reference>
<accession>A0A0D3AV34</accession>
<proteinExistence type="predicted"/>
<evidence type="ECO:0008006" key="3">
    <source>
        <dbReference type="Google" id="ProtNLM"/>
    </source>
</evidence>
<dbReference type="PANTHER" id="PTHR47150:SF5">
    <property type="entry name" value="OS07G0546750 PROTEIN"/>
    <property type="match status" value="1"/>
</dbReference>
<protein>
    <recommendedName>
        <fullName evidence="3">DDE Tnp4 domain-containing protein</fullName>
    </recommendedName>
</protein>
<name>A0A0D3AV34_BRAOL</name>
<dbReference type="HOGENOM" id="CLU_012390_5_3_1"/>
<dbReference type="Proteomes" id="UP000032141">
    <property type="component" value="Chromosome C2"/>
</dbReference>
<dbReference type="AlphaFoldDB" id="A0A0D3AV34"/>
<dbReference type="Gramene" id="Bo2g133840.1">
    <property type="protein sequence ID" value="Bo2g133840.1"/>
    <property type="gene ID" value="Bo2g133840"/>
</dbReference>
<evidence type="ECO:0000313" key="2">
    <source>
        <dbReference type="Proteomes" id="UP000032141"/>
    </source>
</evidence>
<evidence type="ECO:0000313" key="1">
    <source>
        <dbReference type="EnsemblPlants" id="Bo2g133840.1"/>
    </source>
</evidence>
<keyword evidence="2" id="KW-1185">Reference proteome</keyword>
<dbReference type="EnsemblPlants" id="Bo2g133840.1">
    <property type="protein sequence ID" value="Bo2g133840.1"/>
    <property type="gene ID" value="Bo2g133840"/>
</dbReference>
<dbReference type="InterPro" id="IPR006912">
    <property type="entry name" value="Harbinger_derived_prot"/>
</dbReference>
<dbReference type="PANTHER" id="PTHR47150">
    <property type="entry name" value="OS12G0169200 PROTEIN"/>
    <property type="match status" value="1"/>
</dbReference>
<dbReference type="STRING" id="109376.A0A0D3AV34"/>
<reference evidence="1 2" key="1">
    <citation type="journal article" date="2014" name="Genome Biol.">
        <title>Transcriptome and methylome profiling reveals relics of genome dominance in the mesopolyploid Brassica oleracea.</title>
        <authorList>
            <person name="Parkin I.A."/>
            <person name="Koh C."/>
            <person name="Tang H."/>
            <person name="Robinson S.J."/>
            <person name="Kagale S."/>
            <person name="Clarke W.E."/>
            <person name="Town C.D."/>
            <person name="Nixon J."/>
            <person name="Krishnakumar V."/>
            <person name="Bidwell S.L."/>
            <person name="Denoeud F."/>
            <person name="Belcram H."/>
            <person name="Links M.G."/>
            <person name="Just J."/>
            <person name="Clarke C."/>
            <person name="Bender T."/>
            <person name="Huebert T."/>
            <person name="Mason A.S."/>
            <person name="Pires J.C."/>
            <person name="Barker G."/>
            <person name="Moore J."/>
            <person name="Walley P.G."/>
            <person name="Manoli S."/>
            <person name="Batley J."/>
            <person name="Edwards D."/>
            <person name="Nelson M.N."/>
            <person name="Wang X."/>
            <person name="Paterson A.H."/>
            <person name="King G."/>
            <person name="Bancroft I."/>
            <person name="Chalhoub B."/>
            <person name="Sharpe A.G."/>
        </authorList>
    </citation>
    <scope>NUCLEOTIDE SEQUENCE</scope>
    <source>
        <strain evidence="1 2">cv. TO1000</strain>
    </source>
</reference>
<sequence length="432" mass="50220">MKVEEEEEEEARSDCSSEFAFDALRNQHKRQKRIHHHQRICLSFQKARAHSVDDRKERRKRSPTEDVVLISAWLNTSKDPVVGNEHKAIAFWKRIAAYFGSSPKLVGLQKREPSHGDTKIRVHVTQESKRGGCQHQFEKLFIHNDDRHEASRSKKKRAYIEGQREQRHLQLWNDYFSEDETYPSHMFRCRFRMNKSLFMRIVDRLSAEISCIQQRRDATGRFGHFPLQKATAAIRMMAYGCPADAVDEYLRLGETTALLCLEHFAQGIINLFGDEYLRRPTPEDLQRLLDIGEIRGFSGMIGSIVCTLNDINILDRSPVFDDISQGRALKVNYIVNGHEYHLAYYLTDGIYPKWATFVQSIPLPQGSKVSLFAIHQEVVRKDVKRAFGVLQARFAVVKNPYLLWDKIKIGKIMRACIILHNMILEDEREGYT</sequence>